<dbReference type="EMBL" id="BJNF01000002">
    <property type="protein sequence ID" value="GEC14187.1"/>
    <property type="molecule type" value="Genomic_DNA"/>
</dbReference>
<dbReference type="GO" id="GO:0005198">
    <property type="term" value="F:structural molecule activity"/>
    <property type="evidence" value="ECO:0007669"/>
    <property type="project" value="InterPro"/>
</dbReference>
<dbReference type="InterPro" id="IPR001444">
    <property type="entry name" value="Flag_bb_rod_N"/>
</dbReference>
<gene>
    <name evidence="10" type="ORF">NWI01_00790</name>
</gene>
<evidence type="ECO:0000256" key="2">
    <source>
        <dbReference type="ARBA" id="ARBA00004613"/>
    </source>
</evidence>
<dbReference type="Pfam" id="PF06429">
    <property type="entry name" value="Flg_bbr_C"/>
    <property type="match status" value="1"/>
</dbReference>
<dbReference type="Pfam" id="PF00460">
    <property type="entry name" value="Flg_bb_rod"/>
    <property type="match status" value="1"/>
</dbReference>
<keyword evidence="10" id="KW-0282">Flagellum</keyword>
<keyword evidence="6" id="KW-0975">Bacterial flagellum</keyword>
<name>A0A4Y3W584_NITWI</name>
<proteinExistence type="inferred from homology"/>
<organism evidence="10 11">
    <name type="scientific">Nitrobacter winogradskyi</name>
    <name type="common">Nitrobacter agilis</name>
    <dbReference type="NCBI Taxonomy" id="913"/>
    <lineage>
        <taxon>Bacteria</taxon>
        <taxon>Pseudomonadati</taxon>
        <taxon>Pseudomonadota</taxon>
        <taxon>Alphaproteobacteria</taxon>
        <taxon>Hyphomicrobiales</taxon>
        <taxon>Nitrobacteraceae</taxon>
        <taxon>Nitrobacter</taxon>
    </lineage>
</organism>
<dbReference type="OrthoDB" id="7181295at2"/>
<keyword evidence="10" id="KW-0966">Cell projection</keyword>
<protein>
    <recommendedName>
        <fullName evidence="4">Flagellar hook-associated protein 1</fullName>
    </recommendedName>
</protein>
<comment type="subcellular location">
    <subcellularLocation>
        <location evidence="1">Bacterial flagellum basal body</location>
    </subcellularLocation>
    <subcellularLocation>
        <location evidence="2">Secreted</location>
    </subcellularLocation>
</comment>
<evidence type="ECO:0000313" key="11">
    <source>
        <dbReference type="Proteomes" id="UP000318825"/>
    </source>
</evidence>
<reference evidence="10 11" key="1">
    <citation type="submission" date="2019-06" db="EMBL/GenBank/DDBJ databases">
        <title>Whole genome shotgun sequence of Nitrobacter winogradskyi NBRC 14297.</title>
        <authorList>
            <person name="Hosoyama A."/>
            <person name="Uohara A."/>
            <person name="Ohji S."/>
            <person name="Ichikawa N."/>
        </authorList>
    </citation>
    <scope>NUCLEOTIDE SEQUENCE [LARGE SCALE GENOMIC DNA]</scope>
    <source>
        <strain evidence="10 11">NBRC 14297</strain>
    </source>
</reference>
<evidence type="ECO:0000256" key="4">
    <source>
        <dbReference type="ARBA" id="ARBA00016244"/>
    </source>
</evidence>
<evidence type="ECO:0000256" key="3">
    <source>
        <dbReference type="ARBA" id="ARBA00009677"/>
    </source>
</evidence>
<dbReference type="AlphaFoldDB" id="A0A4Y3W584"/>
<evidence type="ECO:0000259" key="9">
    <source>
        <dbReference type="Pfam" id="PF22638"/>
    </source>
</evidence>
<evidence type="ECO:0000256" key="6">
    <source>
        <dbReference type="ARBA" id="ARBA00023143"/>
    </source>
</evidence>
<dbReference type="InterPro" id="IPR010930">
    <property type="entry name" value="Flg_bb/hook_C_dom"/>
</dbReference>
<dbReference type="GO" id="GO:0005576">
    <property type="term" value="C:extracellular region"/>
    <property type="evidence" value="ECO:0007669"/>
    <property type="project" value="UniProtKB-SubCell"/>
</dbReference>
<dbReference type="SUPFAM" id="SSF64518">
    <property type="entry name" value="Phase 1 flagellin"/>
    <property type="match status" value="1"/>
</dbReference>
<evidence type="ECO:0000256" key="5">
    <source>
        <dbReference type="ARBA" id="ARBA00022525"/>
    </source>
</evidence>
<feature type="domain" description="Flagellar basal-body/hook protein C-terminal" evidence="8">
    <location>
        <begin position="581"/>
        <end position="619"/>
    </location>
</feature>
<accession>A0A4Y3W584</accession>
<dbReference type="PRINTS" id="PR01005">
    <property type="entry name" value="FLGHOOKAP1"/>
</dbReference>
<evidence type="ECO:0000313" key="10">
    <source>
        <dbReference type="EMBL" id="GEC14187.1"/>
    </source>
</evidence>
<feature type="domain" description="Flagellar hook-associated protein FlgK helical" evidence="9">
    <location>
        <begin position="89"/>
        <end position="332"/>
    </location>
</feature>
<evidence type="ECO:0000259" key="7">
    <source>
        <dbReference type="Pfam" id="PF00460"/>
    </source>
</evidence>
<feature type="domain" description="Flagellar basal body rod protein N-terminal" evidence="7">
    <location>
        <begin position="8"/>
        <end position="36"/>
    </location>
</feature>
<dbReference type="GO" id="GO:0044780">
    <property type="term" value="P:bacterial-type flagellum assembly"/>
    <property type="evidence" value="ECO:0007669"/>
    <property type="project" value="InterPro"/>
</dbReference>
<dbReference type="PANTHER" id="PTHR30033">
    <property type="entry name" value="FLAGELLAR HOOK-ASSOCIATED PROTEIN 1"/>
    <property type="match status" value="1"/>
</dbReference>
<keyword evidence="10" id="KW-0969">Cilium</keyword>
<dbReference type="GO" id="GO:0009425">
    <property type="term" value="C:bacterial-type flagellum basal body"/>
    <property type="evidence" value="ECO:0007669"/>
    <property type="project" value="UniProtKB-SubCell"/>
</dbReference>
<dbReference type="InterPro" id="IPR053927">
    <property type="entry name" value="FlgK_helical"/>
</dbReference>
<dbReference type="InterPro" id="IPR002371">
    <property type="entry name" value="FlgK"/>
</dbReference>
<dbReference type="Proteomes" id="UP000318825">
    <property type="component" value="Unassembled WGS sequence"/>
</dbReference>
<dbReference type="GO" id="GO:0009424">
    <property type="term" value="C:bacterial-type flagellum hook"/>
    <property type="evidence" value="ECO:0007669"/>
    <property type="project" value="InterPro"/>
</dbReference>
<dbReference type="NCBIfam" id="TIGR02492">
    <property type="entry name" value="flgK_ends"/>
    <property type="match status" value="1"/>
</dbReference>
<sequence length="622" mass="63644">MSLSSALSIAMSGLRANQAALSIVSGNVANANTPGYVAQTLVQDQVVTGGMGSGVRVIGVNRTLDAYVQSQLRTENAGGAYASQIAGVLGQLQNVYGTPGNNGTLEAAYNRFTSALQALSASSGNPAAQSSVLNAAQALAHQLNATTSGIQTLRSNTEQSLSASVSQANAAMQQIAQLNQRLQSMGAQDPAAATLMDQRDAAIDQLSGLMDIRAVTDGANQTSVFTTAGVQLVGGVYASTLTFNAQSSLTASSQWNADPAKSSVGTIICQLPNGAKIDMIASQGINSGQIAADVQLRDRILVQAQNQVDQMAATLASALSDVTTSGAPVTGPPSGFDLDLSGILPGNSLRVTYTDSANVSHTVTVVRVDDPAALPIPNTAANPNDRVIGIDFSGGLASIVSQLNAQIGAASHLAFSASGAQLRVVGDGSGQSTVTAASATATVQSLASGDPQLPFFTDRASLYTGAITGSASQITGLAGRIQVNAALLADPSKLTVYSTSPVTPAGDTTRADFIYDRLTFASFSYAPNTGLGAAAAPFQGTLPSFLQQFVSLQSGTATTAQQVAQGQSIVVNTLQEKFYDKSGVNMDTEMANLIALQNSYAANAHVMTVVQSMMQTLMQAQW</sequence>
<dbReference type="RefSeq" id="WP_141381772.1">
    <property type="nucleotide sequence ID" value="NZ_BJNF01000002.1"/>
</dbReference>
<comment type="similarity">
    <text evidence="3">Belongs to the flagella basal body rod proteins family.</text>
</comment>
<evidence type="ECO:0000259" key="8">
    <source>
        <dbReference type="Pfam" id="PF06429"/>
    </source>
</evidence>
<evidence type="ECO:0000256" key="1">
    <source>
        <dbReference type="ARBA" id="ARBA00004117"/>
    </source>
</evidence>
<dbReference type="PANTHER" id="PTHR30033:SF1">
    <property type="entry name" value="FLAGELLAR HOOK-ASSOCIATED PROTEIN 1"/>
    <property type="match status" value="1"/>
</dbReference>
<comment type="caution">
    <text evidence="10">The sequence shown here is derived from an EMBL/GenBank/DDBJ whole genome shotgun (WGS) entry which is preliminary data.</text>
</comment>
<dbReference type="Pfam" id="PF22638">
    <property type="entry name" value="FlgK_D1"/>
    <property type="match status" value="1"/>
</dbReference>
<keyword evidence="5" id="KW-0964">Secreted</keyword>